<dbReference type="HOGENOM" id="CLU_202660_0_0_3"/>
<protein>
    <submittedName>
        <fullName evidence="1">Uncharacterized protein</fullName>
    </submittedName>
</protein>
<sequence>MGSRSLHWVNTPVLAEALMRYEQNRLPRSMKLWVEQLLELSPQDSHQLLSHDPDY</sequence>
<gene>
    <name evidence="1" type="ordered locus">P9303_19431</name>
</gene>
<organism evidence="1 2">
    <name type="scientific">Prochlorococcus marinus (strain MIT 9303)</name>
    <dbReference type="NCBI Taxonomy" id="59922"/>
    <lineage>
        <taxon>Bacteria</taxon>
        <taxon>Bacillati</taxon>
        <taxon>Cyanobacteriota</taxon>
        <taxon>Cyanophyceae</taxon>
        <taxon>Synechococcales</taxon>
        <taxon>Prochlorococcaceae</taxon>
        <taxon>Prochlorococcus</taxon>
    </lineage>
</organism>
<dbReference type="RefSeq" id="WP_011826567.1">
    <property type="nucleotide sequence ID" value="NC_008820.1"/>
</dbReference>
<dbReference type="Proteomes" id="UP000002274">
    <property type="component" value="Chromosome"/>
</dbReference>
<accession>A2CB25</accession>
<reference evidence="1 2" key="1">
    <citation type="journal article" date="2007" name="PLoS Genet.">
        <title>Patterns and implications of gene gain and loss in the evolution of Prochlorococcus.</title>
        <authorList>
            <person name="Kettler G.C."/>
            <person name="Martiny A.C."/>
            <person name="Huang K."/>
            <person name="Zucker J."/>
            <person name="Coleman M.L."/>
            <person name="Rodrigue S."/>
            <person name="Chen F."/>
            <person name="Lapidus A."/>
            <person name="Ferriera S."/>
            <person name="Johnson J."/>
            <person name="Steglich C."/>
            <person name="Church G.M."/>
            <person name="Richardson P."/>
            <person name="Chisholm S.W."/>
        </authorList>
    </citation>
    <scope>NUCLEOTIDE SEQUENCE [LARGE SCALE GENOMIC DNA]</scope>
    <source>
        <strain evidence="1 2">MIT 9303</strain>
    </source>
</reference>
<dbReference type="EMBL" id="CP000554">
    <property type="protein sequence ID" value="ABM78685.1"/>
    <property type="molecule type" value="Genomic_DNA"/>
</dbReference>
<evidence type="ECO:0000313" key="1">
    <source>
        <dbReference type="EMBL" id="ABM78685.1"/>
    </source>
</evidence>
<dbReference type="AlphaFoldDB" id="A2CB25"/>
<name>A2CB25_PROM3</name>
<evidence type="ECO:0000313" key="2">
    <source>
        <dbReference type="Proteomes" id="UP000002274"/>
    </source>
</evidence>
<proteinExistence type="predicted"/>
<dbReference type="KEGG" id="pmf:P9303_19431"/>